<organism evidence="1 2">
    <name type="scientific">Merismopedia glauca CCAP 1448/3</name>
    <dbReference type="NCBI Taxonomy" id="1296344"/>
    <lineage>
        <taxon>Bacteria</taxon>
        <taxon>Bacillati</taxon>
        <taxon>Cyanobacteriota</taxon>
        <taxon>Cyanophyceae</taxon>
        <taxon>Synechococcales</taxon>
        <taxon>Merismopediaceae</taxon>
        <taxon>Merismopedia</taxon>
    </lineage>
</organism>
<dbReference type="Proteomes" id="UP000238762">
    <property type="component" value="Unassembled WGS sequence"/>
</dbReference>
<gene>
    <name evidence="1" type="ORF">C7B64_03365</name>
</gene>
<reference evidence="1 2" key="1">
    <citation type="submission" date="2018-02" db="EMBL/GenBank/DDBJ databases">
        <authorList>
            <person name="Cohen D.B."/>
            <person name="Kent A.D."/>
        </authorList>
    </citation>
    <scope>NUCLEOTIDE SEQUENCE [LARGE SCALE GENOMIC DNA]</scope>
    <source>
        <strain evidence="1 2">CCAP 1448/3</strain>
    </source>
</reference>
<name>A0A2T1C8J1_9CYAN</name>
<evidence type="ECO:0000313" key="1">
    <source>
        <dbReference type="EMBL" id="PSB04602.1"/>
    </source>
</evidence>
<comment type="caution">
    <text evidence="1">The sequence shown here is derived from an EMBL/GenBank/DDBJ whole genome shotgun (WGS) entry which is preliminary data.</text>
</comment>
<accession>A0A2T1C8J1</accession>
<evidence type="ECO:0000313" key="2">
    <source>
        <dbReference type="Proteomes" id="UP000238762"/>
    </source>
</evidence>
<proteinExistence type="predicted"/>
<dbReference type="OrthoDB" id="9802323at2"/>
<dbReference type="AlphaFoldDB" id="A0A2T1C8J1"/>
<reference evidence="1 2" key="2">
    <citation type="submission" date="2018-03" db="EMBL/GenBank/DDBJ databases">
        <title>The ancient ancestry and fast evolution of plastids.</title>
        <authorList>
            <person name="Moore K.R."/>
            <person name="Magnabosco C."/>
            <person name="Momper L."/>
            <person name="Gold D.A."/>
            <person name="Bosak T."/>
            <person name="Fournier G.P."/>
        </authorList>
    </citation>
    <scope>NUCLEOTIDE SEQUENCE [LARGE SCALE GENOMIC DNA]</scope>
    <source>
        <strain evidence="1 2">CCAP 1448/3</strain>
    </source>
</reference>
<keyword evidence="2" id="KW-1185">Reference proteome</keyword>
<dbReference type="EMBL" id="PVWJ01000010">
    <property type="protein sequence ID" value="PSB04602.1"/>
    <property type="molecule type" value="Genomic_DNA"/>
</dbReference>
<dbReference type="RefSeq" id="WP_106287235.1">
    <property type="nucleotide sequence ID" value="NZ_CAWNTC010000177.1"/>
</dbReference>
<sequence>MESQELDLRSIKAAAKQQFAQIDGVEGIGIGDRTLNIYIHDSQVKQQLPSEFQGVPVNCVVTGDITSRA</sequence>
<protein>
    <submittedName>
        <fullName evidence="1">Uncharacterized protein</fullName>
    </submittedName>
</protein>